<dbReference type="GO" id="GO:0003700">
    <property type="term" value="F:DNA-binding transcription factor activity"/>
    <property type="evidence" value="ECO:0007669"/>
    <property type="project" value="InterPro"/>
</dbReference>
<dbReference type="Pfam" id="PF13411">
    <property type="entry name" value="MerR_1"/>
    <property type="match status" value="1"/>
</dbReference>
<dbReference type="InterPro" id="IPR047057">
    <property type="entry name" value="MerR_fam"/>
</dbReference>
<evidence type="ECO:0000313" key="4">
    <source>
        <dbReference type="EMBL" id="TWP36805.1"/>
    </source>
</evidence>
<dbReference type="InterPro" id="IPR009061">
    <property type="entry name" value="DNA-bd_dom_put_sf"/>
</dbReference>
<accession>A0A563E325</accession>
<dbReference type="RefSeq" id="WP_146316346.1">
    <property type="nucleotide sequence ID" value="NZ_VCQV01000009.1"/>
</dbReference>
<dbReference type="SUPFAM" id="SSF46955">
    <property type="entry name" value="Putative DNA-binding domain"/>
    <property type="match status" value="1"/>
</dbReference>
<dbReference type="SMART" id="SM00422">
    <property type="entry name" value="HTH_MERR"/>
    <property type="match status" value="1"/>
</dbReference>
<evidence type="ECO:0000313" key="5">
    <source>
        <dbReference type="Proteomes" id="UP000320244"/>
    </source>
</evidence>
<dbReference type="PANTHER" id="PTHR30204:SF89">
    <property type="entry name" value="HTH MERR-TYPE DOMAIN-CONTAINING PROTEIN"/>
    <property type="match status" value="1"/>
</dbReference>
<feature type="region of interest" description="Disordered" evidence="2">
    <location>
        <begin position="74"/>
        <end position="101"/>
    </location>
</feature>
<proteinExistence type="predicted"/>
<feature type="compositionally biased region" description="Low complexity" evidence="2">
    <location>
        <begin position="76"/>
        <end position="100"/>
    </location>
</feature>
<dbReference type="PANTHER" id="PTHR30204">
    <property type="entry name" value="REDOX-CYCLING DRUG-SENSING TRANSCRIPTIONAL ACTIVATOR SOXR"/>
    <property type="match status" value="1"/>
</dbReference>
<protein>
    <submittedName>
        <fullName evidence="4">MerR family transcriptional regulator</fullName>
    </submittedName>
</protein>
<dbReference type="Gene3D" id="1.10.1660.10">
    <property type="match status" value="1"/>
</dbReference>
<comment type="caution">
    <text evidence="4">The sequence shown here is derived from an EMBL/GenBank/DDBJ whole genome shotgun (WGS) entry which is preliminary data.</text>
</comment>
<gene>
    <name evidence="4" type="ORF">FGL98_08585</name>
</gene>
<dbReference type="EMBL" id="VCQV01000009">
    <property type="protein sequence ID" value="TWP36805.1"/>
    <property type="molecule type" value="Genomic_DNA"/>
</dbReference>
<reference evidence="4 5" key="1">
    <citation type="submission" date="2019-05" db="EMBL/GenBank/DDBJ databases">
        <authorList>
            <person name="Lee S.D."/>
        </authorList>
    </citation>
    <scope>NUCLEOTIDE SEQUENCE [LARGE SCALE GENOMIC DNA]</scope>
    <source>
        <strain evidence="4 5">C5-26</strain>
    </source>
</reference>
<reference evidence="4 5" key="2">
    <citation type="submission" date="2019-08" db="EMBL/GenBank/DDBJ databases">
        <title>Jejuicoccus antrihumi gen. nov., sp. nov., a new member of the family Dermacoccaceae isolated from a cave.</title>
        <authorList>
            <person name="Schumann P."/>
            <person name="Kim I.S."/>
        </authorList>
    </citation>
    <scope>NUCLEOTIDE SEQUENCE [LARGE SCALE GENOMIC DNA]</scope>
    <source>
        <strain evidence="4 5">C5-26</strain>
    </source>
</reference>
<dbReference type="InterPro" id="IPR000551">
    <property type="entry name" value="MerR-type_HTH_dom"/>
</dbReference>
<feature type="domain" description="HTH merR-type" evidence="3">
    <location>
        <begin position="17"/>
        <end position="69"/>
    </location>
</feature>
<dbReference type="GO" id="GO:0003677">
    <property type="term" value="F:DNA binding"/>
    <property type="evidence" value="ECO:0007669"/>
    <property type="project" value="UniProtKB-KW"/>
</dbReference>
<keyword evidence="1" id="KW-0238">DNA-binding</keyword>
<evidence type="ECO:0000256" key="1">
    <source>
        <dbReference type="ARBA" id="ARBA00023125"/>
    </source>
</evidence>
<organism evidence="4 5">
    <name type="scientific">Leekyejoonella antrihumi</name>
    <dbReference type="NCBI Taxonomy" id="1660198"/>
    <lineage>
        <taxon>Bacteria</taxon>
        <taxon>Bacillati</taxon>
        <taxon>Actinomycetota</taxon>
        <taxon>Actinomycetes</taxon>
        <taxon>Micrococcales</taxon>
        <taxon>Dermacoccaceae</taxon>
        <taxon>Leekyejoonella</taxon>
    </lineage>
</organism>
<evidence type="ECO:0000259" key="3">
    <source>
        <dbReference type="PROSITE" id="PS50937"/>
    </source>
</evidence>
<dbReference type="OrthoDB" id="3191171at2"/>
<name>A0A563E325_9MICO</name>
<dbReference type="AlphaFoldDB" id="A0A563E325"/>
<dbReference type="Proteomes" id="UP000320244">
    <property type="component" value="Unassembled WGS sequence"/>
</dbReference>
<dbReference type="CDD" id="cd00592">
    <property type="entry name" value="HTH_MerR-like"/>
    <property type="match status" value="1"/>
</dbReference>
<dbReference type="PROSITE" id="PS50937">
    <property type="entry name" value="HTH_MERR_2"/>
    <property type="match status" value="1"/>
</dbReference>
<keyword evidence="5" id="KW-1185">Reference proteome</keyword>
<sequence>MLSQLQEEFPDLTISKVRFLDAQGLVSPGRTPSGYRRYSARDVERLRFVLACQRDRFWPLKVIREALDAYDRGLEPPAEAPGARPKAPAAADDPDLPSTADIDRPARALRLTAVELADAAGVERPVIADLDSFGLIHTGGDGYYDGQDLQVARAAGVLMTYGLQARHLRPFRLAADREIGLLDQLSSAPGTAARADVLRQCLALHLALVRAGARSG</sequence>
<evidence type="ECO:0000256" key="2">
    <source>
        <dbReference type="SAM" id="MobiDB-lite"/>
    </source>
</evidence>